<comment type="caution">
    <text evidence="2">The sequence shown here is derived from an EMBL/GenBank/DDBJ whole genome shotgun (WGS) entry which is preliminary data.</text>
</comment>
<name>A0ABR1TKK3_9PEZI</name>
<evidence type="ECO:0000313" key="2">
    <source>
        <dbReference type="EMBL" id="KAK8047154.1"/>
    </source>
</evidence>
<feature type="region of interest" description="Disordered" evidence="1">
    <location>
        <begin position="389"/>
        <end position="410"/>
    </location>
</feature>
<evidence type="ECO:0000313" key="3">
    <source>
        <dbReference type="Proteomes" id="UP001446871"/>
    </source>
</evidence>
<gene>
    <name evidence="2" type="ORF">PG996_015218</name>
</gene>
<reference evidence="2 3" key="1">
    <citation type="submission" date="2023-01" db="EMBL/GenBank/DDBJ databases">
        <title>Analysis of 21 Apiospora genomes using comparative genomics revels a genus with tremendous synthesis potential of carbohydrate active enzymes and secondary metabolites.</title>
        <authorList>
            <person name="Sorensen T."/>
        </authorList>
    </citation>
    <scope>NUCLEOTIDE SEQUENCE [LARGE SCALE GENOMIC DNA]</scope>
    <source>
        <strain evidence="2 3">CBS 83171</strain>
    </source>
</reference>
<dbReference type="Proteomes" id="UP001446871">
    <property type="component" value="Unassembled WGS sequence"/>
</dbReference>
<keyword evidence="3" id="KW-1185">Reference proteome</keyword>
<protein>
    <submittedName>
        <fullName evidence="2">Uncharacterized protein</fullName>
    </submittedName>
</protein>
<proteinExistence type="predicted"/>
<accession>A0ABR1TKK3</accession>
<feature type="compositionally biased region" description="Low complexity" evidence="1">
    <location>
        <begin position="389"/>
        <end position="398"/>
    </location>
</feature>
<evidence type="ECO:0000256" key="1">
    <source>
        <dbReference type="SAM" id="MobiDB-lite"/>
    </source>
</evidence>
<dbReference type="EMBL" id="JAQQWM010000009">
    <property type="protein sequence ID" value="KAK8047154.1"/>
    <property type="molecule type" value="Genomic_DNA"/>
</dbReference>
<feature type="region of interest" description="Disordered" evidence="1">
    <location>
        <begin position="478"/>
        <end position="505"/>
    </location>
</feature>
<sequence length="505" mass="55268">MSVFGIRTPLGLIYNRTGGQTRPPIPWASAPLNALLLTDTAAATSTSTSVDAFPPTLAAHNAPDLPADVEECLHIFCHQMLRQPTDETNMLSIGSTHGAPSAIHGKEHTQALEKRRAVLGCFYALQGTPYMVETLTILSRRKEYVTDESFVHQIRLQLISREMETDRHPTMPPYFYFKVLQAKLDGVKCSISPELLEDAISPDTPTTQRVEYLYTCLQVVKAAMDNFFKLPPAEYPVAPFSLCVQLARYIKVLVVLSTLNDPSWDKSVARQTVGVIQFVDQILSNIQVASGGNQRSGDGFLAGPSRVFTAVRAWCVSKLGESPVLFDSFDPNDVFSNVPGGVRLKICSAPLICGTFTEDEDKGRRLETKKYLCSTHALYIKDLHAAHPTSSNNAPNNPAHKKPGQWLDSATGGAHISKTPDFAKAGKYSITEYTYGTYCLAGIPTRPGHGLPPHKPFLLAFSESIHCLIQDCCSESRPTNVRDGTGDHVSDPKQVGLHAAPETDM</sequence>
<organism evidence="2 3">
    <name type="scientific">Apiospora saccharicola</name>
    <dbReference type="NCBI Taxonomy" id="335842"/>
    <lineage>
        <taxon>Eukaryota</taxon>
        <taxon>Fungi</taxon>
        <taxon>Dikarya</taxon>
        <taxon>Ascomycota</taxon>
        <taxon>Pezizomycotina</taxon>
        <taxon>Sordariomycetes</taxon>
        <taxon>Xylariomycetidae</taxon>
        <taxon>Amphisphaeriales</taxon>
        <taxon>Apiosporaceae</taxon>
        <taxon>Apiospora</taxon>
    </lineage>
</organism>